<evidence type="ECO:0000256" key="1">
    <source>
        <dbReference type="SAM" id="MobiDB-lite"/>
    </source>
</evidence>
<feature type="compositionally biased region" description="Low complexity" evidence="1">
    <location>
        <begin position="1"/>
        <end position="23"/>
    </location>
</feature>
<evidence type="ECO:0000313" key="3">
    <source>
        <dbReference type="Proteomes" id="UP000604001"/>
    </source>
</evidence>
<feature type="compositionally biased region" description="Polar residues" evidence="1">
    <location>
        <begin position="69"/>
        <end position="80"/>
    </location>
</feature>
<dbReference type="EMBL" id="JACMYC010000007">
    <property type="protein sequence ID" value="MBC2961308.1"/>
    <property type="molecule type" value="Genomic_DNA"/>
</dbReference>
<feature type="region of interest" description="Disordered" evidence="1">
    <location>
        <begin position="51"/>
        <end position="130"/>
    </location>
</feature>
<feature type="region of interest" description="Disordered" evidence="1">
    <location>
        <begin position="1"/>
        <end position="35"/>
    </location>
</feature>
<organism evidence="2 3">
    <name type="scientific">Nocardioides deserti</name>
    <dbReference type="NCBI Taxonomy" id="1588644"/>
    <lineage>
        <taxon>Bacteria</taxon>
        <taxon>Bacillati</taxon>
        <taxon>Actinomycetota</taxon>
        <taxon>Actinomycetes</taxon>
        <taxon>Propionibacteriales</taxon>
        <taxon>Nocardioidaceae</taxon>
        <taxon>Nocardioides</taxon>
    </lineage>
</organism>
<feature type="compositionally biased region" description="Low complexity" evidence="1">
    <location>
        <begin position="97"/>
        <end position="106"/>
    </location>
</feature>
<gene>
    <name evidence="2" type="ORF">H7344_13465</name>
</gene>
<evidence type="ECO:0000313" key="2">
    <source>
        <dbReference type="EMBL" id="MBC2961308.1"/>
    </source>
</evidence>
<name>A0ABR6UB05_9ACTN</name>
<protein>
    <submittedName>
        <fullName evidence="2">Uncharacterized protein</fullName>
    </submittedName>
</protein>
<sequence length="130" mass="13245">MNASPSSTTRASTAAPGSGAGPPYRSLTSPSISTVSVEESVALLRSGSAHVPSQVCGRPGGGPVRHSASAGTRTVTTRSSVHADAVPCMKNHTGAPSTTSETATTSDQRRARTRRGCSGGRRVTPAWWQA</sequence>
<comment type="caution">
    <text evidence="2">The sequence shown here is derived from an EMBL/GenBank/DDBJ whole genome shotgun (WGS) entry which is preliminary data.</text>
</comment>
<reference evidence="2 3" key="1">
    <citation type="submission" date="2020-08" db="EMBL/GenBank/DDBJ databases">
        <title>novel species in genus Nocardioides.</title>
        <authorList>
            <person name="Zhang G."/>
        </authorList>
    </citation>
    <scope>NUCLEOTIDE SEQUENCE [LARGE SCALE GENOMIC DNA]</scope>
    <source>
        <strain evidence="2 3">SC8A-24</strain>
    </source>
</reference>
<keyword evidence="3" id="KW-1185">Reference proteome</keyword>
<accession>A0ABR6UB05</accession>
<proteinExistence type="predicted"/>
<dbReference type="RefSeq" id="WP_186346522.1">
    <property type="nucleotide sequence ID" value="NZ_BMMR01000001.1"/>
</dbReference>
<dbReference type="Proteomes" id="UP000604001">
    <property type="component" value="Unassembled WGS sequence"/>
</dbReference>
<feature type="compositionally biased region" description="Polar residues" evidence="1">
    <location>
        <begin position="26"/>
        <end position="35"/>
    </location>
</feature>